<dbReference type="AlphaFoldDB" id="A0A132TQ61"/>
<reference evidence="1 2" key="1">
    <citation type="submission" date="2015-08" db="EMBL/GenBank/DDBJ databases">
        <title>Genomes of Paenibacillus riograndensis.</title>
        <authorList>
            <person name="Sant'Anna F.H."/>
            <person name="Souza R."/>
            <person name="Ambrosini A."/>
            <person name="Bach E."/>
            <person name="Fernandes G."/>
            <person name="Balsanelli E."/>
            <person name="Baura V.A."/>
            <person name="Pedrosa F.O."/>
            <person name="Souza E.M."/>
            <person name="Passaglia L."/>
        </authorList>
    </citation>
    <scope>NUCLEOTIDE SEQUENCE [LARGE SCALE GENOMIC DNA]</scope>
    <source>
        <strain evidence="1 2">CAS34</strain>
    </source>
</reference>
<accession>A0A132TQ61</accession>
<dbReference type="EMBL" id="LIRB01000142">
    <property type="protein sequence ID" value="KWX73451.1"/>
    <property type="molecule type" value="Genomic_DNA"/>
</dbReference>
<evidence type="ECO:0000313" key="2">
    <source>
        <dbReference type="Proteomes" id="UP000070475"/>
    </source>
</evidence>
<organism evidence="1 2">
    <name type="scientific">Paenibacillus riograndensis</name>
    <dbReference type="NCBI Taxonomy" id="483937"/>
    <lineage>
        <taxon>Bacteria</taxon>
        <taxon>Bacillati</taxon>
        <taxon>Bacillota</taxon>
        <taxon>Bacilli</taxon>
        <taxon>Bacillales</taxon>
        <taxon>Paenibacillaceae</taxon>
        <taxon>Paenibacillus</taxon>
        <taxon>Paenibacillus sonchi group</taxon>
    </lineage>
</organism>
<comment type="caution">
    <text evidence="1">The sequence shown here is derived from an EMBL/GenBank/DDBJ whole genome shotgun (WGS) entry which is preliminary data.</text>
</comment>
<gene>
    <name evidence="1" type="ORF">AMQ84_23025</name>
</gene>
<dbReference type="Proteomes" id="UP000070475">
    <property type="component" value="Unassembled WGS sequence"/>
</dbReference>
<evidence type="ECO:0000313" key="1">
    <source>
        <dbReference type="EMBL" id="KWX73451.1"/>
    </source>
</evidence>
<proteinExistence type="predicted"/>
<name>A0A132TQ61_9BACL</name>
<protein>
    <submittedName>
        <fullName evidence="1">Uncharacterized protein</fullName>
    </submittedName>
</protein>
<sequence>MLNCEDKALINDMHIILNTSVRCNQFMNKIINVNYYSIFQVLYELKNEYLLNDPIPVSTFKHLYSINPIEALSRFYLENVDTLDYWEWKQAGGSIELAINFRSANPTLTLIEAIEKAERVRGITKALK</sequence>
<dbReference type="PATRIC" id="fig|483937.3.peg.6646"/>
<keyword evidence="2" id="KW-1185">Reference proteome</keyword>